<evidence type="ECO:0000259" key="4">
    <source>
        <dbReference type="PROSITE" id="PS51186"/>
    </source>
</evidence>
<dbReference type="CDD" id="cd04301">
    <property type="entry name" value="NAT_SF"/>
    <property type="match status" value="1"/>
</dbReference>
<dbReference type="PROSITE" id="PS51186">
    <property type="entry name" value="GNAT"/>
    <property type="match status" value="1"/>
</dbReference>
<dbReference type="Proteomes" id="UP000297477">
    <property type="component" value="Unassembled WGS sequence"/>
</dbReference>
<feature type="region of interest" description="Disordered" evidence="3">
    <location>
        <begin position="1"/>
        <end position="32"/>
    </location>
</feature>
<dbReference type="PANTHER" id="PTHR43420">
    <property type="entry name" value="ACETYLTRANSFERASE"/>
    <property type="match status" value="1"/>
</dbReference>
<reference evidence="5 6" key="1">
    <citation type="submission" date="2019-03" db="EMBL/GenBank/DDBJ databases">
        <title>Reclassification of Micrococcus aloeverae and Micrococcus yunnanensis as later heterotypic synonyms of Micrococcus luteus.</title>
        <authorList>
            <person name="Huang C.-H."/>
        </authorList>
    </citation>
    <scope>NUCLEOTIDE SEQUENCE [LARGE SCALE GENOMIC DNA]</scope>
    <source>
        <strain evidence="5 6">BCRC 12151</strain>
    </source>
</reference>
<evidence type="ECO:0000256" key="2">
    <source>
        <dbReference type="ARBA" id="ARBA00023315"/>
    </source>
</evidence>
<dbReference type="InterPro" id="IPR016181">
    <property type="entry name" value="Acyl_CoA_acyltransferase"/>
</dbReference>
<protein>
    <submittedName>
        <fullName evidence="5">GNAT family N-acetyltransferase</fullName>
    </submittedName>
</protein>
<dbReference type="Gene3D" id="3.40.630.30">
    <property type="match status" value="1"/>
</dbReference>
<comment type="caution">
    <text evidence="5">The sequence shown here is derived from an EMBL/GenBank/DDBJ whole genome shotgun (WGS) entry which is preliminary data.</text>
</comment>
<evidence type="ECO:0000313" key="5">
    <source>
        <dbReference type="EMBL" id="TFH99399.1"/>
    </source>
</evidence>
<name>A0ABY2JZK2_9MICC</name>
<feature type="domain" description="N-acetyltransferase" evidence="4">
    <location>
        <begin position="41"/>
        <end position="209"/>
    </location>
</feature>
<dbReference type="PANTHER" id="PTHR43420:SF44">
    <property type="entry name" value="ACETYLTRANSFERASE YPEA"/>
    <property type="match status" value="1"/>
</dbReference>
<evidence type="ECO:0000256" key="1">
    <source>
        <dbReference type="ARBA" id="ARBA00022679"/>
    </source>
</evidence>
<keyword evidence="6" id="KW-1185">Reference proteome</keyword>
<dbReference type="EMBL" id="SPKT01000009">
    <property type="protein sequence ID" value="TFH99399.1"/>
    <property type="molecule type" value="Genomic_DNA"/>
</dbReference>
<dbReference type="Pfam" id="PF00583">
    <property type="entry name" value="Acetyltransf_1"/>
    <property type="match status" value="1"/>
</dbReference>
<gene>
    <name evidence="5" type="ORF">E4A49_05635</name>
</gene>
<feature type="compositionally biased region" description="Gly residues" evidence="3">
    <location>
        <begin position="1"/>
        <end position="16"/>
    </location>
</feature>
<dbReference type="InterPro" id="IPR000182">
    <property type="entry name" value="GNAT_dom"/>
</dbReference>
<keyword evidence="2" id="KW-0012">Acyltransferase</keyword>
<organism evidence="5 6">
    <name type="scientific">Micrococcus lylae</name>
    <dbReference type="NCBI Taxonomy" id="1273"/>
    <lineage>
        <taxon>Bacteria</taxon>
        <taxon>Bacillati</taxon>
        <taxon>Actinomycetota</taxon>
        <taxon>Actinomycetes</taxon>
        <taxon>Micrococcales</taxon>
        <taxon>Micrococcaceae</taxon>
        <taxon>Micrococcus</taxon>
    </lineage>
</organism>
<evidence type="ECO:0000313" key="6">
    <source>
        <dbReference type="Proteomes" id="UP000297477"/>
    </source>
</evidence>
<evidence type="ECO:0000256" key="3">
    <source>
        <dbReference type="SAM" id="MobiDB-lite"/>
    </source>
</evidence>
<proteinExistence type="predicted"/>
<dbReference type="SUPFAM" id="SSF55729">
    <property type="entry name" value="Acyl-CoA N-acyltransferases (Nat)"/>
    <property type="match status" value="1"/>
</dbReference>
<dbReference type="InterPro" id="IPR050680">
    <property type="entry name" value="YpeA/RimI_acetyltransf"/>
</dbReference>
<sequence length="229" mass="24362">MGEGQHAGGPSDGQGPGRPATAHPGGPTDRGEAAVVVPSGFLIRPMTVWDIPEVLQHEQTLFPLDAWPPEFYEAELAQSGPHGAEDLAGRPTTRDYRVVVRDETADTEAGQHPGDIVGYGGIMVAGDVADVQTIGTVPEAQGRGLGAAQLAWMVAEAAHRGAEALMLEVRASNEPARRLYERHGFAHIHTRRRYYPGGEDALILRRELTAADRATAAQAHRTAEGTDVG</sequence>
<keyword evidence="1" id="KW-0808">Transferase</keyword>
<accession>A0ABY2JZK2</accession>